<feature type="region of interest" description="Disordered" evidence="1">
    <location>
        <begin position="128"/>
        <end position="162"/>
    </location>
</feature>
<evidence type="ECO:0000313" key="3">
    <source>
        <dbReference type="Proteomes" id="UP000030854"/>
    </source>
</evidence>
<dbReference type="Proteomes" id="UP000030854">
    <property type="component" value="Unassembled WGS sequence"/>
</dbReference>
<name>A0A0B1P291_UNCNE</name>
<comment type="caution">
    <text evidence="2">The sequence shown here is derived from an EMBL/GenBank/DDBJ whole genome shotgun (WGS) entry which is preliminary data.</text>
</comment>
<evidence type="ECO:0000313" key="2">
    <source>
        <dbReference type="EMBL" id="KHJ31061.1"/>
    </source>
</evidence>
<reference evidence="2 3" key="1">
    <citation type="journal article" date="2014" name="BMC Genomics">
        <title>Adaptive genomic structural variation in the grape powdery mildew pathogen, Erysiphe necator.</title>
        <authorList>
            <person name="Jones L."/>
            <person name="Riaz S."/>
            <person name="Morales-Cruz A."/>
            <person name="Amrine K.C."/>
            <person name="McGuire B."/>
            <person name="Gubler W.D."/>
            <person name="Walker M.A."/>
            <person name="Cantu D."/>
        </authorList>
    </citation>
    <scope>NUCLEOTIDE SEQUENCE [LARGE SCALE GENOMIC DNA]</scope>
    <source>
        <strain evidence="3">c</strain>
    </source>
</reference>
<dbReference type="HOGENOM" id="CLU_090424_0_0_1"/>
<sequence>MNNSDQNFLSSLTPPLNASALLRAEGSDPVTVSKSGCLHLGLLSIANAMQQLETETRERMGLAQEFLEIIDAWVKGKTETKAEAIIVPLIQKIAPTVTAFASSRSYIQLDENKQKRRNYNTSWATVARKSAKLPQPPLSAIPIPKKPDGNRKETESNDRKKDKRHFLRLGLGHAWRKLSPIAIKKMITVKAGVAATAIIAIYSVQLVYAIECMSDALRDTILTVGKSLGDRDAIIDVASDSTSLLVPNVPLSVES</sequence>
<dbReference type="EMBL" id="JNVN01003301">
    <property type="protein sequence ID" value="KHJ31061.1"/>
    <property type="molecule type" value="Genomic_DNA"/>
</dbReference>
<dbReference type="STRING" id="52586.A0A0B1P291"/>
<gene>
    <name evidence="2" type="ORF">EV44_g3693</name>
</gene>
<dbReference type="AlphaFoldDB" id="A0A0B1P291"/>
<keyword evidence="3" id="KW-1185">Reference proteome</keyword>
<evidence type="ECO:0000256" key="1">
    <source>
        <dbReference type="SAM" id="MobiDB-lite"/>
    </source>
</evidence>
<protein>
    <submittedName>
        <fullName evidence="2">Putative eka-like protein</fullName>
    </submittedName>
</protein>
<accession>A0A0B1P291</accession>
<feature type="compositionally biased region" description="Basic and acidic residues" evidence="1">
    <location>
        <begin position="145"/>
        <end position="160"/>
    </location>
</feature>
<organism evidence="2 3">
    <name type="scientific">Uncinula necator</name>
    <name type="common">Grape powdery mildew</name>
    <dbReference type="NCBI Taxonomy" id="52586"/>
    <lineage>
        <taxon>Eukaryota</taxon>
        <taxon>Fungi</taxon>
        <taxon>Dikarya</taxon>
        <taxon>Ascomycota</taxon>
        <taxon>Pezizomycotina</taxon>
        <taxon>Leotiomycetes</taxon>
        <taxon>Erysiphales</taxon>
        <taxon>Erysiphaceae</taxon>
        <taxon>Erysiphe</taxon>
    </lineage>
</organism>
<proteinExistence type="predicted"/>